<gene>
    <name evidence="6" type="primary">fabF_2</name>
    <name evidence="6" type="ORF">DPBNPPHM_00041</name>
</gene>
<dbReference type="EMBL" id="CACSII010000001">
    <property type="protein sequence ID" value="CAA0078517.1"/>
    <property type="molecule type" value="Genomic_DNA"/>
</dbReference>
<organism evidence="6 7">
    <name type="scientific">BD1-7 clade bacterium</name>
    <dbReference type="NCBI Taxonomy" id="2029982"/>
    <lineage>
        <taxon>Bacteria</taxon>
        <taxon>Pseudomonadati</taxon>
        <taxon>Pseudomonadota</taxon>
        <taxon>Gammaproteobacteria</taxon>
        <taxon>Cellvibrionales</taxon>
        <taxon>Spongiibacteraceae</taxon>
        <taxon>BD1-7 clade</taxon>
    </lineage>
</organism>
<evidence type="ECO:0000256" key="3">
    <source>
        <dbReference type="ARBA" id="ARBA00022679"/>
    </source>
</evidence>
<dbReference type="InterPro" id="IPR014030">
    <property type="entry name" value="Ketoacyl_synth_N"/>
</dbReference>
<comment type="pathway">
    <text evidence="1">Lipid metabolism; fatty acid biosynthesis.</text>
</comment>
<dbReference type="PROSITE" id="PS52004">
    <property type="entry name" value="KS3_2"/>
    <property type="match status" value="1"/>
</dbReference>
<dbReference type="InterPro" id="IPR000794">
    <property type="entry name" value="Beta-ketoacyl_synthase"/>
</dbReference>
<evidence type="ECO:0000259" key="5">
    <source>
        <dbReference type="PROSITE" id="PS52004"/>
    </source>
</evidence>
<keyword evidence="6" id="KW-0012">Acyltransferase</keyword>
<dbReference type="Pfam" id="PF00109">
    <property type="entry name" value="ketoacyl-synt"/>
    <property type="match status" value="1"/>
</dbReference>
<evidence type="ECO:0000256" key="4">
    <source>
        <dbReference type="RuleBase" id="RU003694"/>
    </source>
</evidence>
<evidence type="ECO:0000256" key="1">
    <source>
        <dbReference type="ARBA" id="ARBA00005194"/>
    </source>
</evidence>
<evidence type="ECO:0000313" key="7">
    <source>
        <dbReference type="Proteomes" id="UP000434580"/>
    </source>
</evidence>
<dbReference type="GO" id="GO:0004315">
    <property type="term" value="F:3-oxoacyl-[acyl-carrier-protein] synthase activity"/>
    <property type="evidence" value="ECO:0007669"/>
    <property type="project" value="UniProtKB-EC"/>
</dbReference>
<dbReference type="PANTHER" id="PTHR11712">
    <property type="entry name" value="POLYKETIDE SYNTHASE-RELATED"/>
    <property type="match status" value="1"/>
</dbReference>
<sequence>MLAGGSDSAVNPIFLAVFEANRADSRSGCCRPFDANRNGVVLGEGAAVLVLEPLSHANARGAKVLATLGGYGQSPDCFDIAKIPKHAPGLQNAIEDCLEDANCPADLIDYINPHATATLSQRSC</sequence>
<feature type="domain" description="Ketosynthase family 3 (KS3)" evidence="5">
    <location>
        <begin position="1"/>
        <end position="124"/>
    </location>
</feature>
<keyword evidence="3 4" id="KW-0808">Transferase</keyword>
<comment type="similarity">
    <text evidence="2 4">Belongs to the thiolase-like superfamily. Beta-ketoacyl-ACP synthases family.</text>
</comment>
<dbReference type="EC" id="2.3.1.179" evidence="6"/>
<dbReference type="InterPro" id="IPR014031">
    <property type="entry name" value="Ketoacyl_synth_C"/>
</dbReference>
<name>A0A5S9N652_9GAMM</name>
<dbReference type="Gene3D" id="3.40.47.10">
    <property type="match status" value="1"/>
</dbReference>
<dbReference type="PANTHER" id="PTHR11712:SF336">
    <property type="entry name" value="3-OXOACYL-[ACYL-CARRIER-PROTEIN] SYNTHASE, MITOCHONDRIAL"/>
    <property type="match status" value="1"/>
</dbReference>
<protein>
    <submittedName>
        <fullName evidence="6">3-oxoacyl-[acyl-carrier-protein] synthase 2</fullName>
        <ecNumber evidence="6">2.3.1.179</ecNumber>
    </submittedName>
</protein>
<dbReference type="InterPro" id="IPR016039">
    <property type="entry name" value="Thiolase-like"/>
</dbReference>
<dbReference type="OrthoDB" id="9808669at2"/>
<reference evidence="6 7" key="1">
    <citation type="submission" date="2019-11" db="EMBL/GenBank/DDBJ databases">
        <authorList>
            <person name="Holert J."/>
        </authorList>
    </citation>
    <scope>NUCLEOTIDE SEQUENCE [LARGE SCALE GENOMIC DNA]</scope>
    <source>
        <strain evidence="6">BC5_2</strain>
    </source>
</reference>
<dbReference type="Pfam" id="PF02801">
    <property type="entry name" value="Ketoacyl-synt_C"/>
    <property type="match status" value="1"/>
</dbReference>
<evidence type="ECO:0000313" key="6">
    <source>
        <dbReference type="EMBL" id="CAA0078517.1"/>
    </source>
</evidence>
<dbReference type="AlphaFoldDB" id="A0A5S9N652"/>
<dbReference type="GO" id="GO:0005829">
    <property type="term" value="C:cytosol"/>
    <property type="evidence" value="ECO:0007669"/>
    <property type="project" value="TreeGrafter"/>
</dbReference>
<proteinExistence type="inferred from homology"/>
<dbReference type="Proteomes" id="UP000434580">
    <property type="component" value="Unassembled WGS sequence"/>
</dbReference>
<accession>A0A5S9N652</accession>
<dbReference type="GO" id="GO:0006633">
    <property type="term" value="P:fatty acid biosynthetic process"/>
    <property type="evidence" value="ECO:0007669"/>
    <property type="project" value="TreeGrafter"/>
</dbReference>
<evidence type="ECO:0000256" key="2">
    <source>
        <dbReference type="ARBA" id="ARBA00008467"/>
    </source>
</evidence>
<dbReference type="InterPro" id="IPR020841">
    <property type="entry name" value="PKS_Beta-ketoAc_synthase_dom"/>
</dbReference>
<dbReference type="SUPFAM" id="SSF53901">
    <property type="entry name" value="Thiolase-like"/>
    <property type="match status" value="1"/>
</dbReference>